<dbReference type="EMBL" id="PKPP01002815">
    <property type="protein sequence ID" value="PWA72959.1"/>
    <property type="molecule type" value="Genomic_DNA"/>
</dbReference>
<proteinExistence type="predicted"/>
<dbReference type="GO" id="GO:0042795">
    <property type="term" value="P:snRNA transcription by RNA polymerase II"/>
    <property type="evidence" value="ECO:0007669"/>
    <property type="project" value="TreeGrafter"/>
</dbReference>
<evidence type="ECO:0000313" key="2">
    <source>
        <dbReference type="Proteomes" id="UP000245207"/>
    </source>
</evidence>
<dbReference type="PANTHER" id="PTHR15131:SF3">
    <property type="entry name" value="SNRNA-ACTIVATING PROTEIN COMPLEX SUBUNIT 1"/>
    <property type="match status" value="1"/>
</dbReference>
<dbReference type="Proteomes" id="UP000245207">
    <property type="component" value="Unassembled WGS sequence"/>
</dbReference>
<dbReference type="InterPro" id="IPR019188">
    <property type="entry name" value="SNAPC1"/>
</dbReference>
<organism evidence="1 2">
    <name type="scientific">Artemisia annua</name>
    <name type="common">Sweet wormwood</name>
    <dbReference type="NCBI Taxonomy" id="35608"/>
    <lineage>
        <taxon>Eukaryota</taxon>
        <taxon>Viridiplantae</taxon>
        <taxon>Streptophyta</taxon>
        <taxon>Embryophyta</taxon>
        <taxon>Tracheophyta</taxon>
        <taxon>Spermatophyta</taxon>
        <taxon>Magnoliopsida</taxon>
        <taxon>eudicotyledons</taxon>
        <taxon>Gunneridae</taxon>
        <taxon>Pentapetalae</taxon>
        <taxon>asterids</taxon>
        <taxon>campanulids</taxon>
        <taxon>Asterales</taxon>
        <taxon>Asteraceae</taxon>
        <taxon>Asteroideae</taxon>
        <taxon>Anthemideae</taxon>
        <taxon>Artemisiinae</taxon>
        <taxon>Artemisia</taxon>
    </lineage>
</organism>
<reference evidence="1 2" key="1">
    <citation type="journal article" date="2018" name="Mol. Plant">
        <title>The genome of Artemisia annua provides insight into the evolution of Asteraceae family and artemisinin biosynthesis.</title>
        <authorList>
            <person name="Shen Q."/>
            <person name="Zhang L."/>
            <person name="Liao Z."/>
            <person name="Wang S."/>
            <person name="Yan T."/>
            <person name="Shi P."/>
            <person name="Liu M."/>
            <person name="Fu X."/>
            <person name="Pan Q."/>
            <person name="Wang Y."/>
            <person name="Lv Z."/>
            <person name="Lu X."/>
            <person name="Zhang F."/>
            <person name="Jiang W."/>
            <person name="Ma Y."/>
            <person name="Chen M."/>
            <person name="Hao X."/>
            <person name="Li L."/>
            <person name="Tang Y."/>
            <person name="Lv G."/>
            <person name="Zhou Y."/>
            <person name="Sun X."/>
            <person name="Brodelius P.E."/>
            <person name="Rose J.K.C."/>
            <person name="Tang K."/>
        </authorList>
    </citation>
    <scope>NUCLEOTIDE SEQUENCE [LARGE SCALE GENOMIC DNA]</scope>
    <source>
        <strain evidence="2">cv. Huhao1</strain>
        <tissue evidence="1">Leaf</tissue>
    </source>
</reference>
<dbReference type="PANTHER" id="PTHR15131">
    <property type="entry name" value="SMALL NUCLEAR RNA ACTIVATING COMPLEX, POLYPEPTIDE 1"/>
    <property type="match status" value="1"/>
</dbReference>
<dbReference type="OrthoDB" id="20127at2759"/>
<dbReference type="GO" id="GO:0042796">
    <property type="term" value="P:snRNA transcription by RNA polymerase III"/>
    <property type="evidence" value="ECO:0007669"/>
    <property type="project" value="TreeGrafter"/>
</dbReference>
<protein>
    <submittedName>
        <fullName evidence="1">Small nuclear RNA activating complex (SNAPc), subunit SNAP43 protein</fullName>
    </submittedName>
</protein>
<accession>A0A2U1NHF7</accession>
<evidence type="ECO:0000313" key="1">
    <source>
        <dbReference type="EMBL" id="PWA72959.1"/>
    </source>
</evidence>
<gene>
    <name evidence="1" type="ORF">CTI12_AA266010</name>
</gene>
<name>A0A2U1NHF7_ARTAN</name>
<dbReference type="AlphaFoldDB" id="A0A2U1NHF7"/>
<comment type="caution">
    <text evidence="1">The sequence shown here is derived from an EMBL/GenBank/DDBJ whole genome shotgun (WGS) entry which is preliminary data.</text>
</comment>
<dbReference type="Pfam" id="PF09808">
    <property type="entry name" value="SNAPC1"/>
    <property type="match status" value="1"/>
</dbReference>
<keyword evidence="2" id="KW-1185">Reference proteome</keyword>
<dbReference type="GO" id="GO:0019185">
    <property type="term" value="C:snRNA-activating protein complex"/>
    <property type="evidence" value="ECO:0007669"/>
    <property type="project" value="TreeGrafter"/>
</dbReference>
<sequence length="275" mass="30709">MDLNPFRLDIDGLINDFAEGEMTSFTDMKTIWLSKKFSSYIAFLFAGQLKRLKELVIDAKKEKVGVVPVLVNTMLDRNLFLFGAVDLKEGLAEERVNELIDVQNAHVQHANKSSFAKHIHGTNFMCGLWRHLEKHKKYHLIEGVARSDEITILDFLIKYEESQENVDRVKIVACDSKLLCSETWCLGSADYASRPEPGFPLQPINTPIVGKTTHATAIPPSAQSHGLVQPTNPIPTAQHTFGSFNSTQFGQSGSAAVRGARPSCRMLLVSRLYSY</sequence>
<dbReference type="GO" id="GO:0043565">
    <property type="term" value="F:sequence-specific DNA binding"/>
    <property type="evidence" value="ECO:0007669"/>
    <property type="project" value="TreeGrafter"/>
</dbReference>
<dbReference type="STRING" id="35608.A0A2U1NHF7"/>